<dbReference type="InterPro" id="IPR055342">
    <property type="entry name" value="MreC_beta-barrel_core"/>
</dbReference>
<dbReference type="PIRSF" id="PIRSF038471">
    <property type="entry name" value="MreC"/>
    <property type="match status" value="1"/>
</dbReference>
<comment type="similarity">
    <text evidence="1 5">Belongs to the MreC family.</text>
</comment>
<evidence type="ECO:0000256" key="5">
    <source>
        <dbReference type="PIRNR" id="PIRNR038471"/>
    </source>
</evidence>
<comment type="caution">
    <text evidence="8">The sequence shown here is derived from an EMBL/GenBank/DDBJ whole genome shotgun (WGS) entry which is preliminary data.</text>
</comment>
<organism evidence="8 9">
    <name type="scientific">Bacillus thermozeamaize</name>
    <dbReference type="NCBI Taxonomy" id="230954"/>
    <lineage>
        <taxon>Bacteria</taxon>
        <taxon>Bacillati</taxon>
        <taxon>Bacillota</taxon>
        <taxon>Bacilli</taxon>
        <taxon>Bacillales</taxon>
        <taxon>Bacillaceae</taxon>
        <taxon>Bacillus</taxon>
    </lineage>
</organism>
<dbReference type="InterPro" id="IPR042177">
    <property type="entry name" value="Cell/Rod_1"/>
</dbReference>
<name>A0A1Y3PIM3_9BACI</name>
<accession>A0A1Y3PIM3</accession>
<sequence length="278" mass="30410">MSKIGRTLILILLGIMLAAALIGMTAGTRMTLSFPEKVFKDVLTWTQDQLNKPARAVAGLFQDMSGMFQLYEENQVLKKSLEHYAQLAAENEELRAQNKRLKEMLDYQQKENNYTLKLARVVARDPDRWMNNVLVIDLGEKDGVRPNMAVITPRGVIGKVVQVSHSSANVQLITDVENGSRVSAVVQGPSRAIGVIDGYDAQQGTLILSKVPLEDAIEPGQRVVTSGFGGIFPPGLLIGTIESVQTGENGLSLEARVRPAADLVHLDEVFVIMGGMER</sequence>
<dbReference type="InterPro" id="IPR007221">
    <property type="entry name" value="MreC"/>
</dbReference>
<dbReference type="Gene3D" id="2.40.10.350">
    <property type="entry name" value="Rod shape-determining protein MreC, domain 2"/>
    <property type="match status" value="1"/>
</dbReference>
<dbReference type="PANTHER" id="PTHR34138:SF1">
    <property type="entry name" value="CELL SHAPE-DETERMINING PROTEIN MREC"/>
    <property type="match status" value="1"/>
</dbReference>
<evidence type="ECO:0000256" key="1">
    <source>
        <dbReference type="ARBA" id="ARBA00009369"/>
    </source>
</evidence>
<dbReference type="InterPro" id="IPR042175">
    <property type="entry name" value="Cell/Rod_MreC_2"/>
</dbReference>
<evidence type="ECO:0000256" key="6">
    <source>
        <dbReference type="SAM" id="Coils"/>
    </source>
</evidence>
<dbReference type="EMBL" id="LZRT01000079">
    <property type="protein sequence ID" value="OUM87235.1"/>
    <property type="molecule type" value="Genomic_DNA"/>
</dbReference>
<dbReference type="NCBIfam" id="TIGR00219">
    <property type="entry name" value="mreC"/>
    <property type="match status" value="1"/>
</dbReference>
<dbReference type="Pfam" id="PF04085">
    <property type="entry name" value="MreC"/>
    <property type="match status" value="1"/>
</dbReference>
<keyword evidence="3 5" id="KW-0133">Cell shape</keyword>
<feature type="domain" description="Rod shape-determining protein MreC beta-barrel core" evidence="7">
    <location>
        <begin position="121"/>
        <end position="272"/>
    </location>
</feature>
<feature type="coiled-coil region" evidence="6">
    <location>
        <begin position="77"/>
        <end position="111"/>
    </location>
</feature>
<dbReference type="GO" id="GO:0005886">
    <property type="term" value="C:plasma membrane"/>
    <property type="evidence" value="ECO:0007669"/>
    <property type="project" value="TreeGrafter"/>
</dbReference>
<evidence type="ECO:0000313" key="8">
    <source>
        <dbReference type="EMBL" id="OUM87235.1"/>
    </source>
</evidence>
<dbReference type="GO" id="GO:0008360">
    <property type="term" value="P:regulation of cell shape"/>
    <property type="evidence" value="ECO:0007669"/>
    <property type="project" value="UniProtKB-KW"/>
</dbReference>
<evidence type="ECO:0000256" key="4">
    <source>
        <dbReference type="ARBA" id="ARBA00032089"/>
    </source>
</evidence>
<keyword evidence="6" id="KW-0175">Coiled coil</keyword>
<dbReference type="Gene3D" id="2.40.10.340">
    <property type="entry name" value="Rod shape-determining protein MreC, domain 1"/>
    <property type="match status" value="1"/>
</dbReference>
<evidence type="ECO:0000256" key="2">
    <source>
        <dbReference type="ARBA" id="ARBA00013855"/>
    </source>
</evidence>
<gene>
    <name evidence="8" type="ORF">BAA01_09045</name>
</gene>
<proteinExistence type="inferred from homology"/>
<dbReference type="Proteomes" id="UP000196475">
    <property type="component" value="Unassembled WGS sequence"/>
</dbReference>
<protein>
    <recommendedName>
        <fullName evidence="2 5">Cell shape-determining protein MreC</fullName>
    </recommendedName>
    <alternativeName>
        <fullName evidence="4 5">Cell shape protein MreC</fullName>
    </alternativeName>
</protein>
<comment type="function">
    <text evidence="5">Involved in formation and maintenance of cell shape.</text>
</comment>
<reference evidence="9" key="1">
    <citation type="submission" date="2016-06" db="EMBL/GenBank/DDBJ databases">
        <authorList>
            <person name="Nascimento L."/>
            <person name="Pereira R.V."/>
            <person name="Martins L.F."/>
            <person name="Quaggio R.B."/>
            <person name="Silva A.M."/>
            <person name="Setubal J.C."/>
        </authorList>
    </citation>
    <scope>NUCLEOTIDE SEQUENCE [LARGE SCALE GENOMIC DNA]</scope>
</reference>
<dbReference type="PANTHER" id="PTHR34138">
    <property type="entry name" value="CELL SHAPE-DETERMINING PROTEIN MREC"/>
    <property type="match status" value="1"/>
</dbReference>
<evidence type="ECO:0000256" key="3">
    <source>
        <dbReference type="ARBA" id="ARBA00022960"/>
    </source>
</evidence>
<dbReference type="AlphaFoldDB" id="A0A1Y3PIM3"/>
<evidence type="ECO:0000259" key="7">
    <source>
        <dbReference type="Pfam" id="PF04085"/>
    </source>
</evidence>
<dbReference type="CDD" id="cd14686">
    <property type="entry name" value="bZIP"/>
    <property type="match status" value="1"/>
</dbReference>
<evidence type="ECO:0000313" key="9">
    <source>
        <dbReference type="Proteomes" id="UP000196475"/>
    </source>
</evidence>